<gene>
    <name evidence="2" type="ORF">Cgig2_012965</name>
</gene>
<reference evidence="2" key="1">
    <citation type="submission" date="2022-04" db="EMBL/GenBank/DDBJ databases">
        <title>Carnegiea gigantea Genome sequencing and assembly v2.</title>
        <authorList>
            <person name="Copetti D."/>
            <person name="Sanderson M.J."/>
            <person name="Burquez A."/>
            <person name="Wojciechowski M.F."/>
        </authorList>
    </citation>
    <scope>NUCLEOTIDE SEQUENCE</scope>
    <source>
        <strain evidence="2">SGP5-SGP5p</strain>
        <tissue evidence="2">Aerial part</tissue>
    </source>
</reference>
<sequence>MVSGSGSAKESSFVVQAQGEQSTQGAREHEAAPTSAETSRGRQGVVRPVAEDGPALGKETGPDADTCTDLTARLPQRNGSAAIYGPLGASQGSPRPGPSEGSGTNRPTDNETTAQPNVPAEPDHNKRTRRAPSRLQDYICYNTSLKDPSTRALMLQKASSEEVWEASAVNTTFWAGQFRYMQDCIGTAMASIDKGELGIFVVIMADSWGAHN</sequence>
<dbReference type="EMBL" id="JAKOGI010002179">
    <property type="protein sequence ID" value="KAJ8422686.1"/>
    <property type="molecule type" value="Genomic_DNA"/>
</dbReference>
<evidence type="ECO:0000313" key="3">
    <source>
        <dbReference type="Proteomes" id="UP001153076"/>
    </source>
</evidence>
<comment type="caution">
    <text evidence="2">The sequence shown here is derived from an EMBL/GenBank/DDBJ whole genome shotgun (WGS) entry which is preliminary data.</text>
</comment>
<evidence type="ECO:0000313" key="2">
    <source>
        <dbReference type="EMBL" id="KAJ8422686.1"/>
    </source>
</evidence>
<dbReference type="AlphaFoldDB" id="A0A9Q1GNZ2"/>
<name>A0A9Q1GNZ2_9CARY</name>
<feature type="compositionally biased region" description="Polar residues" evidence="1">
    <location>
        <begin position="1"/>
        <end position="25"/>
    </location>
</feature>
<proteinExistence type="predicted"/>
<keyword evidence="3" id="KW-1185">Reference proteome</keyword>
<feature type="compositionally biased region" description="Polar residues" evidence="1">
    <location>
        <begin position="104"/>
        <end position="116"/>
    </location>
</feature>
<protein>
    <submittedName>
        <fullName evidence="2">Uncharacterized protein</fullName>
    </submittedName>
</protein>
<organism evidence="2 3">
    <name type="scientific">Carnegiea gigantea</name>
    <dbReference type="NCBI Taxonomy" id="171969"/>
    <lineage>
        <taxon>Eukaryota</taxon>
        <taxon>Viridiplantae</taxon>
        <taxon>Streptophyta</taxon>
        <taxon>Embryophyta</taxon>
        <taxon>Tracheophyta</taxon>
        <taxon>Spermatophyta</taxon>
        <taxon>Magnoliopsida</taxon>
        <taxon>eudicotyledons</taxon>
        <taxon>Gunneridae</taxon>
        <taxon>Pentapetalae</taxon>
        <taxon>Caryophyllales</taxon>
        <taxon>Cactineae</taxon>
        <taxon>Cactaceae</taxon>
        <taxon>Cactoideae</taxon>
        <taxon>Echinocereeae</taxon>
        <taxon>Carnegiea</taxon>
    </lineage>
</organism>
<evidence type="ECO:0000256" key="1">
    <source>
        <dbReference type="SAM" id="MobiDB-lite"/>
    </source>
</evidence>
<feature type="region of interest" description="Disordered" evidence="1">
    <location>
        <begin position="1"/>
        <end position="133"/>
    </location>
</feature>
<feature type="compositionally biased region" description="Low complexity" evidence="1">
    <location>
        <begin position="90"/>
        <end position="103"/>
    </location>
</feature>
<dbReference type="Proteomes" id="UP001153076">
    <property type="component" value="Unassembled WGS sequence"/>
</dbReference>
<accession>A0A9Q1GNZ2</accession>